<dbReference type="RefSeq" id="WP_380205218.1">
    <property type="nucleotide sequence ID" value="NZ_JBHTEK010000001.1"/>
</dbReference>
<organism evidence="5 6">
    <name type="scientific">Hymenobacter humi</name>
    <dbReference type="NCBI Taxonomy" id="1411620"/>
    <lineage>
        <taxon>Bacteria</taxon>
        <taxon>Pseudomonadati</taxon>
        <taxon>Bacteroidota</taxon>
        <taxon>Cytophagia</taxon>
        <taxon>Cytophagales</taxon>
        <taxon>Hymenobacteraceae</taxon>
        <taxon>Hymenobacter</taxon>
    </lineage>
</organism>
<name>A0ABW2UA66_9BACT</name>
<reference evidence="6" key="1">
    <citation type="journal article" date="2019" name="Int. J. Syst. Evol. Microbiol.">
        <title>The Global Catalogue of Microorganisms (GCM) 10K type strain sequencing project: providing services to taxonomists for standard genome sequencing and annotation.</title>
        <authorList>
            <consortium name="The Broad Institute Genomics Platform"/>
            <consortium name="The Broad Institute Genome Sequencing Center for Infectious Disease"/>
            <person name="Wu L."/>
            <person name="Ma J."/>
        </authorList>
    </citation>
    <scope>NUCLEOTIDE SEQUENCE [LARGE SCALE GENOMIC DNA]</scope>
    <source>
        <strain evidence="6">JCM 19635</strain>
    </source>
</reference>
<dbReference type="PANTHER" id="PTHR30408:SF13">
    <property type="entry name" value="TYPE I RESTRICTION ENZYME HINDI SPECIFICITY SUBUNIT"/>
    <property type="match status" value="1"/>
</dbReference>
<dbReference type="InterPro" id="IPR000055">
    <property type="entry name" value="Restrct_endonuc_typeI_TRD"/>
</dbReference>
<comment type="similarity">
    <text evidence="1">Belongs to the type-I restriction system S methylase family.</text>
</comment>
<dbReference type="EC" id="3.1.21.-" evidence="5"/>
<proteinExistence type="inferred from homology"/>
<keyword evidence="5" id="KW-0540">Nuclease</keyword>
<keyword evidence="2" id="KW-0680">Restriction system</keyword>
<sequence>MERYEVYKPTGIEWMQEVPSGWGFSRLKHIADINAKTLPETTDETYTFRYLDIGNVTLGNIDYAGDTTTFKESPSRARRIVGKGDILISTVRTYLKAIAQVEVEISDLVASTGFATLTARSEVDKRFLFYLIINQGFVDTISAFSTGVSYPAITATELGNMPVWFPISVEEQRSIVRFLDDKTAQVDQLITQKQQMVALLQEERAALIDHAVTKGLNASAPLRDSGIDWLGKVPAHWEVKRLKNVCRLQGRVGFKGYQVSDLVGPGEGALTVGGKHIRNNIMDVSNPDYISWEKYYESPEIMIEVGDVIVAQRGTLGKVAYVKELSGPATINPSLILLKDSTIHGEFLYWYLRSNYVLKIVDMLNTSTAVPMLSQAQFSEFKILVPPDAEQRYIVERICAKEASISETVSTINKEINLLQEYRAALIAEAVTGQVDVRQYEPAASITAELFG</sequence>
<evidence type="ECO:0000313" key="6">
    <source>
        <dbReference type="Proteomes" id="UP001596513"/>
    </source>
</evidence>
<dbReference type="InterPro" id="IPR044946">
    <property type="entry name" value="Restrct_endonuc_typeI_TRD_sf"/>
</dbReference>
<protein>
    <submittedName>
        <fullName evidence="5">Restriction endonuclease subunit S</fullName>
        <ecNumber evidence="5">3.1.21.-</ecNumber>
    </submittedName>
</protein>
<evidence type="ECO:0000259" key="4">
    <source>
        <dbReference type="Pfam" id="PF01420"/>
    </source>
</evidence>
<dbReference type="InterPro" id="IPR052021">
    <property type="entry name" value="Type-I_RS_S_subunit"/>
</dbReference>
<evidence type="ECO:0000256" key="1">
    <source>
        <dbReference type="ARBA" id="ARBA00010923"/>
    </source>
</evidence>
<accession>A0ABW2UA66</accession>
<dbReference type="SUPFAM" id="SSF116734">
    <property type="entry name" value="DNA methylase specificity domain"/>
    <property type="match status" value="2"/>
</dbReference>
<dbReference type="GO" id="GO:0004519">
    <property type="term" value="F:endonuclease activity"/>
    <property type="evidence" value="ECO:0007669"/>
    <property type="project" value="UniProtKB-KW"/>
</dbReference>
<keyword evidence="5" id="KW-0378">Hydrolase</keyword>
<dbReference type="Proteomes" id="UP001596513">
    <property type="component" value="Unassembled WGS sequence"/>
</dbReference>
<keyword evidence="6" id="KW-1185">Reference proteome</keyword>
<dbReference type="PANTHER" id="PTHR30408">
    <property type="entry name" value="TYPE-1 RESTRICTION ENZYME ECOKI SPECIFICITY PROTEIN"/>
    <property type="match status" value="1"/>
</dbReference>
<dbReference type="GO" id="GO:0016787">
    <property type="term" value="F:hydrolase activity"/>
    <property type="evidence" value="ECO:0007669"/>
    <property type="project" value="UniProtKB-KW"/>
</dbReference>
<evidence type="ECO:0000256" key="2">
    <source>
        <dbReference type="ARBA" id="ARBA00022747"/>
    </source>
</evidence>
<dbReference type="Gene3D" id="3.90.220.20">
    <property type="entry name" value="DNA methylase specificity domains"/>
    <property type="match status" value="2"/>
</dbReference>
<keyword evidence="3" id="KW-0238">DNA-binding</keyword>
<evidence type="ECO:0000256" key="3">
    <source>
        <dbReference type="ARBA" id="ARBA00023125"/>
    </source>
</evidence>
<comment type="caution">
    <text evidence="5">The sequence shown here is derived from an EMBL/GenBank/DDBJ whole genome shotgun (WGS) entry which is preliminary data.</text>
</comment>
<keyword evidence="5" id="KW-0255">Endonuclease</keyword>
<feature type="domain" description="Type I restriction modification DNA specificity" evidence="4">
    <location>
        <begin position="298"/>
        <end position="417"/>
    </location>
</feature>
<dbReference type="EMBL" id="JBHTEK010000001">
    <property type="protein sequence ID" value="MFC7669736.1"/>
    <property type="molecule type" value="Genomic_DNA"/>
</dbReference>
<gene>
    <name evidence="5" type="ORF">ACFQT0_21985</name>
</gene>
<feature type="domain" description="Type I restriction modification DNA specificity" evidence="4">
    <location>
        <begin position="19"/>
        <end position="195"/>
    </location>
</feature>
<evidence type="ECO:0000313" key="5">
    <source>
        <dbReference type="EMBL" id="MFC7669736.1"/>
    </source>
</evidence>
<dbReference type="Pfam" id="PF01420">
    <property type="entry name" value="Methylase_S"/>
    <property type="match status" value="2"/>
</dbReference>